<evidence type="ECO:0008006" key="4">
    <source>
        <dbReference type="Google" id="ProtNLM"/>
    </source>
</evidence>
<name>A0A0F9S1I6_9ZZZZ</name>
<comment type="caution">
    <text evidence="3">The sequence shown here is derived from an EMBL/GenBank/DDBJ whole genome shotgun (WGS) entry which is preliminary data.</text>
</comment>
<evidence type="ECO:0000313" key="3">
    <source>
        <dbReference type="EMBL" id="KKN60954.1"/>
    </source>
</evidence>
<proteinExistence type="predicted"/>
<dbReference type="AlphaFoldDB" id="A0A0F9S1I6"/>
<dbReference type="Pfam" id="PF02646">
    <property type="entry name" value="RmuC"/>
    <property type="match status" value="1"/>
</dbReference>
<evidence type="ECO:0000256" key="2">
    <source>
        <dbReference type="ARBA" id="ARBA00023172"/>
    </source>
</evidence>
<dbReference type="GO" id="GO:0006310">
    <property type="term" value="P:DNA recombination"/>
    <property type="evidence" value="ECO:0007669"/>
    <property type="project" value="UniProtKB-KW"/>
</dbReference>
<dbReference type="EMBL" id="LAZR01000677">
    <property type="protein sequence ID" value="KKN60954.1"/>
    <property type="molecule type" value="Genomic_DNA"/>
</dbReference>
<protein>
    <recommendedName>
        <fullName evidence="4">DNA recombination protein RmuC</fullName>
    </recommendedName>
</protein>
<gene>
    <name evidence="3" type="ORF">LCGC14_0526960</name>
</gene>
<evidence type="ECO:0000256" key="1">
    <source>
        <dbReference type="ARBA" id="ARBA00023054"/>
    </source>
</evidence>
<dbReference type="PANTHER" id="PTHR30563">
    <property type="entry name" value="DNA RECOMBINATION PROTEIN RMUC"/>
    <property type="match status" value="1"/>
</dbReference>
<reference evidence="3" key="1">
    <citation type="journal article" date="2015" name="Nature">
        <title>Complex archaea that bridge the gap between prokaryotes and eukaryotes.</title>
        <authorList>
            <person name="Spang A."/>
            <person name="Saw J.H."/>
            <person name="Jorgensen S.L."/>
            <person name="Zaremba-Niedzwiedzka K."/>
            <person name="Martijn J."/>
            <person name="Lind A.E."/>
            <person name="van Eijk R."/>
            <person name="Schleper C."/>
            <person name="Guy L."/>
            <person name="Ettema T.J."/>
        </authorList>
    </citation>
    <scope>NUCLEOTIDE SEQUENCE</scope>
</reference>
<keyword evidence="2" id="KW-0233">DNA recombination</keyword>
<dbReference type="InterPro" id="IPR003798">
    <property type="entry name" value="DNA_recombination_RmuC"/>
</dbReference>
<keyword evidence="1" id="KW-0175">Coiled coil</keyword>
<dbReference type="PANTHER" id="PTHR30563:SF0">
    <property type="entry name" value="DNA RECOMBINATION PROTEIN RMUC"/>
    <property type="match status" value="1"/>
</dbReference>
<sequence>MEIVILATLILLIALVIVLLIRGKSEDVSSKIDASLKEQFLSFQTNIHNELNNTRKEVSDSKDFLSKHTVKTIETMKDMGSTVHKLVQQQEEAQKLGQSLKDLLQTPKLRGSYGEVILEEMLDNVLPKGVWERQYSINGLEKVDAVIKLKDAIVPIDAKFPRDDYQKYMEAETEAEKRECWKGYENALKIQIKSISSKYIKPEQGTTDFAFMFIPSEAIYYETIADKNYLGEESKLFEFAQANKVVPVSPNSFYAHLKVILLGFQNVEILKSTRKLQKGLASVERNFNLFYKKYEDIGKHLDKASESYRVGDSHIGTYKRKLDSTLALEGPDEELEAVEAATENTTKELI</sequence>
<accession>A0A0F9S1I6</accession>
<organism evidence="3">
    <name type="scientific">marine sediment metagenome</name>
    <dbReference type="NCBI Taxonomy" id="412755"/>
    <lineage>
        <taxon>unclassified sequences</taxon>
        <taxon>metagenomes</taxon>
        <taxon>ecological metagenomes</taxon>
    </lineage>
</organism>